<dbReference type="EMBL" id="JACGCM010000697">
    <property type="protein sequence ID" value="KAF6168358.1"/>
    <property type="molecule type" value="Genomic_DNA"/>
</dbReference>
<evidence type="ECO:0000313" key="10">
    <source>
        <dbReference type="EMBL" id="KAF6168358.1"/>
    </source>
</evidence>
<evidence type="ECO:0000256" key="4">
    <source>
        <dbReference type="ARBA" id="ARBA00022525"/>
    </source>
</evidence>
<dbReference type="GO" id="GO:0004650">
    <property type="term" value="F:polygalacturonase activity"/>
    <property type="evidence" value="ECO:0007669"/>
    <property type="project" value="InterPro"/>
</dbReference>
<name>A0A7J7NN51_9MAGN</name>
<dbReference type="Pfam" id="PF00295">
    <property type="entry name" value="Glyco_hydro_28"/>
    <property type="match status" value="1"/>
</dbReference>
<evidence type="ECO:0000256" key="1">
    <source>
        <dbReference type="ARBA" id="ARBA00004191"/>
    </source>
</evidence>
<dbReference type="GO" id="GO:0071555">
    <property type="term" value="P:cell wall organization"/>
    <property type="evidence" value="ECO:0007669"/>
    <property type="project" value="UniProtKB-KW"/>
</dbReference>
<evidence type="ECO:0000256" key="2">
    <source>
        <dbReference type="ARBA" id="ARBA00008834"/>
    </source>
</evidence>
<dbReference type="InterPro" id="IPR006626">
    <property type="entry name" value="PbH1"/>
</dbReference>
<dbReference type="OrthoDB" id="187139at2759"/>
<evidence type="ECO:0008006" key="12">
    <source>
        <dbReference type="Google" id="ProtNLM"/>
    </source>
</evidence>
<dbReference type="FunFam" id="2.160.20.10:FF:000111">
    <property type="entry name" value="Pectin lyase-like superfamily protein"/>
    <property type="match status" value="1"/>
</dbReference>
<comment type="similarity">
    <text evidence="2 9">Belongs to the glycosyl hydrolase 28 family.</text>
</comment>
<comment type="subcellular location">
    <subcellularLocation>
        <location evidence="1">Secreted</location>
        <location evidence="1">Cell wall</location>
    </subcellularLocation>
</comment>
<keyword evidence="5 9" id="KW-0378">Hydrolase</keyword>
<protein>
    <recommendedName>
        <fullName evidence="12">Polygalacturonase</fullName>
    </recommendedName>
</protein>
<proteinExistence type="inferred from homology"/>
<evidence type="ECO:0000256" key="3">
    <source>
        <dbReference type="ARBA" id="ARBA00022512"/>
    </source>
</evidence>
<dbReference type="PROSITE" id="PS00502">
    <property type="entry name" value="POLYGALACTURONASE"/>
    <property type="match status" value="1"/>
</dbReference>
<keyword evidence="7" id="KW-0961">Cell wall biogenesis/degradation</keyword>
<sequence>MLCLAQAMTFYNCSNLIVKDLYIKDAQQIHVSFERCLNVQVQNLLVTSPEKSPNTDGIHITGTQNIQIMSCVIKTGDDCISIVSGSKNVQATNINCGPGHGISIGSLGENHSEAHVSGVTVDNSTLTGTTNGVRIKTWQGGHGKASNIIFQNIVMRNVSNPIIIDQNYCDQDDPCKEQPSAVQVRNIWYKNIKGTSQSKTAIKFDCSKKHPCRGILLENIDLKAEEKEDEPVRALCNNVKWTQIGKNSPICPKKSWDFYLQQVRN</sequence>
<dbReference type="GO" id="GO:0005975">
    <property type="term" value="P:carbohydrate metabolic process"/>
    <property type="evidence" value="ECO:0007669"/>
    <property type="project" value="InterPro"/>
</dbReference>
<evidence type="ECO:0000313" key="11">
    <source>
        <dbReference type="Proteomes" id="UP000541444"/>
    </source>
</evidence>
<evidence type="ECO:0000256" key="8">
    <source>
        <dbReference type="PROSITE-ProRule" id="PRU10052"/>
    </source>
</evidence>
<dbReference type="SMART" id="SM00710">
    <property type="entry name" value="PbH1"/>
    <property type="match status" value="4"/>
</dbReference>
<keyword evidence="3" id="KW-0134">Cell wall</keyword>
<organism evidence="10 11">
    <name type="scientific">Kingdonia uniflora</name>
    <dbReference type="NCBI Taxonomy" id="39325"/>
    <lineage>
        <taxon>Eukaryota</taxon>
        <taxon>Viridiplantae</taxon>
        <taxon>Streptophyta</taxon>
        <taxon>Embryophyta</taxon>
        <taxon>Tracheophyta</taxon>
        <taxon>Spermatophyta</taxon>
        <taxon>Magnoliopsida</taxon>
        <taxon>Ranunculales</taxon>
        <taxon>Circaeasteraceae</taxon>
        <taxon>Kingdonia</taxon>
    </lineage>
</organism>
<evidence type="ECO:0000256" key="9">
    <source>
        <dbReference type="RuleBase" id="RU361169"/>
    </source>
</evidence>
<dbReference type="InterPro" id="IPR012334">
    <property type="entry name" value="Pectin_lyas_fold"/>
</dbReference>
<comment type="caution">
    <text evidence="10">The sequence shown here is derived from an EMBL/GenBank/DDBJ whole genome shotgun (WGS) entry which is preliminary data.</text>
</comment>
<accession>A0A7J7NN51</accession>
<dbReference type="AlphaFoldDB" id="A0A7J7NN51"/>
<dbReference type="PANTHER" id="PTHR31375">
    <property type="match status" value="1"/>
</dbReference>
<dbReference type="InterPro" id="IPR011050">
    <property type="entry name" value="Pectin_lyase_fold/virulence"/>
</dbReference>
<feature type="active site" evidence="8">
    <location>
        <position position="100"/>
    </location>
</feature>
<evidence type="ECO:0000256" key="5">
    <source>
        <dbReference type="ARBA" id="ARBA00022801"/>
    </source>
</evidence>
<keyword evidence="11" id="KW-1185">Reference proteome</keyword>
<evidence type="ECO:0000256" key="6">
    <source>
        <dbReference type="ARBA" id="ARBA00023295"/>
    </source>
</evidence>
<dbReference type="InterPro" id="IPR000743">
    <property type="entry name" value="Glyco_hydro_28"/>
</dbReference>
<dbReference type="SUPFAM" id="SSF51126">
    <property type="entry name" value="Pectin lyase-like"/>
    <property type="match status" value="1"/>
</dbReference>
<reference evidence="10 11" key="1">
    <citation type="journal article" date="2020" name="IScience">
        <title>Genome Sequencing of the Endangered Kingdonia uniflora (Circaeasteraceae, Ranunculales) Reveals Potential Mechanisms of Evolutionary Specialization.</title>
        <authorList>
            <person name="Sun Y."/>
            <person name="Deng T."/>
            <person name="Zhang A."/>
            <person name="Moore M.J."/>
            <person name="Landis J.B."/>
            <person name="Lin N."/>
            <person name="Zhang H."/>
            <person name="Zhang X."/>
            <person name="Huang J."/>
            <person name="Zhang X."/>
            <person name="Sun H."/>
            <person name="Wang H."/>
        </authorList>
    </citation>
    <scope>NUCLEOTIDE SEQUENCE [LARGE SCALE GENOMIC DNA]</scope>
    <source>
        <strain evidence="10">TB1705</strain>
        <tissue evidence="10">Leaf</tissue>
    </source>
</reference>
<dbReference type="Proteomes" id="UP000541444">
    <property type="component" value="Unassembled WGS sequence"/>
</dbReference>
<keyword evidence="6 9" id="KW-0326">Glycosidase</keyword>
<keyword evidence="4" id="KW-0964">Secreted</keyword>
<gene>
    <name evidence="10" type="ORF">GIB67_018198</name>
</gene>
<dbReference type="Gene3D" id="2.160.20.10">
    <property type="entry name" value="Single-stranded right-handed beta-helix, Pectin lyase-like"/>
    <property type="match status" value="1"/>
</dbReference>
<evidence type="ECO:0000256" key="7">
    <source>
        <dbReference type="ARBA" id="ARBA00023316"/>
    </source>
</evidence>